<gene>
    <name evidence="2" type="ORF">IC235_05920</name>
</gene>
<dbReference type="EMBL" id="JACXAD010000005">
    <property type="protein sequence ID" value="MBD2767425.1"/>
    <property type="molecule type" value="Genomic_DNA"/>
</dbReference>
<organism evidence="2 3">
    <name type="scientific">Hymenobacter montanus</name>
    <dbReference type="NCBI Taxonomy" id="2771359"/>
    <lineage>
        <taxon>Bacteria</taxon>
        <taxon>Pseudomonadati</taxon>
        <taxon>Bacteroidota</taxon>
        <taxon>Cytophagia</taxon>
        <taxon>Cytophagales</taxon>
        <taxon>Hymenobacteraceae</taxon>
        <taxon>Hymenobacter</taxon>
    </lineage>
</organism>
<reference evidence="2" key="1">
    <citation type="submission" date="2020-09" db="EMBL/GenBank/DDBJ databases">
        <authorList>
            <person name="Kim M.K."/>
        </authorList>
    </citation>
    <scope>NUCLEOTIDE SEQUENCE</scope>
    <source>
        <strain evidence="2">BT664</strain>
    </source>
</reference>
<protein>
    <submittedName>
        <fullName evidence="2">DinB family protein</fullName>
    </submittedName>
</protein>
<keyword evidence="3" id="KW-1185">Reference proteome</keyword>
<dbReference type="RefSeq" id="WP_191004242.1">
    <property type="nucleotide sequence ID" value="NZ_JACXAD010000005.1"/>
</dbReference>
<proteinExistence type="predicted"/>
<evidence type="ECO:0000259" key="1">
    <source>
        <dbReference type="Pfam" id="PF12867"/>
    </source>
</evidence>
<evidence type="ECO:0000313" key="2">
    <source>
        <dbReference type="EMBL" id="MBD2767425.1"/>
    </source>
</evidence>
<dbReference type="Pfam" id="PF12867">
    <property type="entry name" value="DinB_2"/>
    <property type="match status" value="1"/>
</dbReference>
<dbReference type="InterPro" id="IPR024775">
    <property type="entry name" value="DinB-like"/>
</dbReference>
<dbReference type="InterPro" id="IPR034660">
    <property type="entry name" value="DinB/YfiT-like"/>
</dbReference>
<comment type="caution">
    <text evidence="2">The sequence shown here is derived from an EMBL/GenBank/DDBJ whole genome shotgun (WGS) entry which is preliminary data.</text>
</comment>
<accession>A0A927GIJ6</accession>
<evidence type="ECO:0000313" key="3">
    <source>
        <dbReference type="Proteomes" id="UP000612233"/>
    </source>
</evidence>
<dbReference type="Gene3D" id="1.20.120.450">
    <property type="entry name" value="dinb family like domain"/>
    <property type="match status" value="1"/>
</dbReference>
<dbReference type="AlphaFoldDB" id="A0A927GIJ6"/>
<dbReference type="Proteomes" id="UP000612233">
    <property type="component" value="Unassembled WGS sequence"/>
</dbReference>
<dbReference type="SUPFAM" id="SSF109854">
    <property type="entry name" value="DinB/YfiT-like putative metalloenzymes"/>
    <property type="match status" value="1"/>
</dbReference>
<feature type="domain" description="DinB-like" evidence="1">
    <location>
        <begin position="29"/>
        <end position="161"/>
    </location>
</feature>
<name>A0A927GIJ6_9BACT</name>
<sequence>MEQLKWFARDFTHSADPRLLPSLLERLLGTPARLEEKLAAIAPPWLTARVAGTWTIQENVGHLADLEPLWLGRLEDIVAGEAELRPADLNNQATTQANHNATSLPELLQRFRQQRTHTVRRLSELDAEVLDRSALHPRMRTPMRPVDLFLFVAEHDDHHLARISELARQLALASPTPFSSQP</sequence>